<dbReference type="OrthoDB" id="9781066at2"/>
<evidence type="ECO:0000256" key="2">
    <source>
        <dbReference type="ARBA" id="ARBA00022559"/>
    </source>
</evidence>
<dbReference type="GO" id="GO:0004325">
    <property type="term" value="F:ferrochelatase activity"/>
    <property type="evidence" value="ECO:0007669"/>
    <property type="project" value="UniProtKB-EC"/>
</dbReference>
<dbReference type="InterPro" id="IPR011008">
    <property type="entry name" value="Dimeric_a/b-barrel"/>
</dbReference>
<evidence type="ECO:0000256" key="10">
    <source>
        <dbReference type="ARBA" id="ARBA00033771"/>
    </source>
</evidence>
<protein>
    <recommendedName>
        <fullName evidence="10 13">Deferrochelatase</fullName>
        <ecNumber evidence="13">1.11.1.-</ecNumber>
    </recommendedName>
    <alternativeName>
        <fullName evidence="11 13">Peroxidase EfeB</fullName>
    </alternativeName>
</protein>
<dbReference type="NCBIfam" id="TIGR01412">
    <property type="entry name" value="tat_substr_1"/>
    <property type="match status" value="1"/>
</dbReference>
<keyword evidence="2 13" id="KW-0575">Peroxidase</keyword>
<reference evidence="17 18" key="1">
    <citation type="submission" date="2010-10" db="EMBL/GenBank/DDBJ databases">
        <title>Complete sequence of Frankia sp. EuI1c.</title>
        <authorList>
            <consortium name="US DOE Joint Genome Institute"/>
            <person name="Lucas S."/>
            <person name="Copeland A."/>
            <person name="Lapidus A."/>
            <person name="Cheng J.-F."/>
            <person name="Bruce D."/>
            <person name="Goodwin L."/>
            <person name="Pitluck S."/>
            <person name="Chertkov O."/>
            <person name="Detter J.C."/>
            <person name="Han C."/>
            <person name="Tapia R."/>
            <person name="Land M."/>
            <person name="Hauser L."/>
            <person name="Jeffries C."/>
            <person name="Kyrpides N."/>
            <person name="Ivanova N."/>
            <person name="Mikhailova N."/>
            <person name="Beauchemin N."/>
            <person name="Sen A."/>
            <person name="Sur S.A."/>
            <person name="Gtari M."/>
            <person name="Wall L."/>
            <person name="Tisa L."/>
            <person name="Woyke T."/>
        </authorList>
    </citation>
    <scope>NUCLEOTIDE SEQUENCE [LARGE SCALE GENOMIC DNA]</scope>
    <source>
        <strain evidence="18">DSM 45817 / CECT 9037 / EuI1c</strain>
    </source>
</reference>
<comment type="function">
    <text evidence="13">Involved in the recovery of exogenous heme iron. Extracts iron from heme while preserving the protoporphyrin ring intact.</text>
</comment>
<dbReference type="RefSeq" id="WP_013427460.1">
    <property type="nucleotide sequence ID" value="NC_014666.1"/>
</dbReference>
<keyword evidence="7 13" id="KW-0408">Iron</keyword>
<feature type="region of interest" description="Disordered" evidence="14">
    <location>
        <begin position="96"/>
        <end position="117"/>
    </location>
</feature>
<evidence type="ECO:0000256" key="9">
    <source>
        <dbReference type="ARBA" id="ARBA00025737"/>
    </source>
</evidence>
<evidence type="ECO:0000256" key="3">
    <source>
        <dbReference type="ARBA" id="ARBA00022617"/>
    </source>
</evidence>
<dbReference type="HOGENOM" id="CLU_039488_2_0_11"/>
<dbReference type="InterPro" id="IPR006311">
    <property type="entry name" value="TAT_signal"/>
</dbReference>
<evidence type="ECO:0000256" key="5">
    <source>
        <dbReference type="ARBA" id="ARBA00022729"/>
    </source>
</evidence>
<comment type="similarity">
    <text evidence="9 13">Belongs to the DyP-type peroxidase family.</text>
</comment>
<dbReference type="GO" id="GO:0033212">
    <property type="term" value="P:iron import into cell"/>
    <property type="evidence" value="ECO:0007669"/>
    <property type="project" value="InterPro"/>
</dbReference>
<dbReference type="KEGG" id="fri:FraEuI1c_6363"/>
<keyword evidence="8" id="KW-0456">Lyase</keyword>
<comment type="cofactor">
    <cofactor evidence="13">
        <name>heme b</name>
        <dbReference type="ChEBI" id="CHEBI:60344"/>
    </cofactor>
    <text evidence="13">Binds 1 heme b (iron(II)-protoporphyrin IX) group non-covalently per subunit.</text>
</comment>
<dbReference type="PANTHER" id="PTHR30521:SF4">
    <property type="entry name" value="DEFERROCHELATASE"/>
    <property type="match status" value="1"/>
</dbReference>
<dbReference type="InterPro" id="IPR048328">
    <property type="entry name" value="Dyp_perox_C"/>
</dbReference>
<dbReference type="Pfam" id="PF20628">
    <property type="entry name" value="Dyp_perox_C"/>
    <property type="match status" value="1"/>
</dbReference>
<dbReference type="GO" id="GO:0004601">
    <property type="term" value="F:peroxidase activity"/>
    <property type="evidence" value="ECO:0007669"/>
    <property type="project" value="UniProtKB-KW"/>
</dbReference>
<gene>
    <name evidence="17" type="ordered locus">FraEuI1c_6363</name>
</gene>
<dbReference type="GO" id="GO:0030313">
    <property type="term" value="C:cell envelope"/>
    <property type="evidence" value="ECO:0007669"/>
    <property type="project" value="UniProtKB-SubCell"/>
</dbReference>
<dbReference type="InterPro" id="IPR006314">
    <property type="entry name" value="Dyp_peroxidase"/>
</dbReference>
<dbReference type="GO" id="GO:0046872">
    <property type="term" value="F:metal ion binding"/>
    <property type="evidence" value="ECO:0007669"/>
    <property type="project" value="UniProtKB-KW"/>
</dbReference>
<dbReference type="InParanoid" id="E3J5W6"/>
<dbReference type="NCBIfam" id="TIGR01413">
    <property type="entry name" value="Dyp_perox_fam"/>
    <property type="match status" value="1"/>
</dbReference>
<evidence type="ECO:0000259" key="16">
    <source>
        <dbReference type="Pfam" id="PF20628"/>
    </source>
</evidence>
<dbReference type="Pfam" id="PF04261">
    <property type="entry name" value="Dyp_perox_N"/>
    <property type="match status" value="1"/>
</dbReference>
<evidence type="ECO:0000313" key="17">
    <source>
        <dbReference type="EMBL" id="ADP84347.1"/>
    </source>
</evidence>
<proteinExistence type="inferred from homology"/>
<sequence precursor="true">MAEQRGLSRRRALLGAAGLAGAGAATLASCSDDGSKPPAGAPRDVVAFHGPQQAGVSTAAQDRLAFAAFDVSAGVTRDELRDLLRIWTDAASRMAAGEPVSDVESAPQSPPRDTGEALGLSAANLTITFGVGPSLFDDRFGLSARRPAALADIPAMPRDELEPDRGGGDLCIQACADDPQVAFHAVRNLRRLAQGTAVLRWFQLGFGRTSTTSSAQQTPRNLMGFKDGTNNIKREDTKSLATHVWVGPDTDQAWMRGGTYVVTRRIRMLLEAWDRDFLADQEDVFGRRKDTGAPLGAETEFDPVPLAAKGEDGAQVIPADAHIRLAAPATNGGITLLRRGYSYTDGVDQQTGQLDAGLFFIAFQRDPRTGFVPVQRRLAQSDALNEYIRHTSSALFAVPPGVSATGGDYWARGLFA</sequence>
<evidence type="ECO:0000256" key="12">
    <source>
        <dbReference type="ARBA" id="ARBA00048856"/>
    </source>
</evidence>
<dbReference type="Proteomes" id="UP000002484">
    <property type="component" value="Chromosome"/>
</dbReference>
<dbReference type="STRING" id="298654.FraEuI1c_6363"/>
<feature type="domain" description="Dyp-type peroxidase C-terminal" evidence="16">
    <location>
        <begin position="218"/>
        <end position="402"/>
    </location>
</feature>
<dbReference type="GO" id="GO:0005829">
    <property type="term" value="C:cytosol"/>
    <property type="evidence" value="ECO:0007669"/>
    <property type="project" value="TreeGrafter"/>
</dbReference>
<keyword evidence="3 13" id="KW-0349">Heme</keyword>
<dbReference type="PANTHER" id="PTHR30521">
    <property type="entry name" value="DEFERROCHELATASE/PEROXIDASE"/>
    <property type="match status" value="1"/>
</dbReference>
<dbReference type="EMBL" id="CP002299">
    <property type="protein sequence ID" value="ADP84347.1"/>
    <property type="molecule type" value="Genomic_DNA"/>
</dbReference>
<dbReference type="GO" id="GO:0020037">
    <property type="term" value="F:heme binding"/>
    <property type="evidence" value="ECO:0007669"/>
    <property type="project" value="InterPro"/>
</dbReference>
<dbReference type="InterPro" id="IPR006313">
    <property type="entry name" value="EfeB/EfeN"/>
</dbReference>
<evidence type="ECO:0000259" key="15">
    <source>
        <dbReference type="Pfam" id="PF04261"/>
    </source>
</evidence>
<organism evidence="17 18">
    <name type="scientific">Pseudofrankia inefficax (strain DSM 45817 / CECT 9037 / DDB 130130 / EuI1c)</name>
    <name type="common">Frankia inefficax</name>
    <dbReference type="NCBI Taxonomy" id="298654"/>
    <lineage>
        <taxon>Bacteria</taxon>
        <taxon>Bacillati</taxon>
        <taxon>Actinomycetota</taxon>
        <taxon>Actinomycetes</taxon>
        <taxon>Frankiales</taxon>
        <taxon>Frankiaceae</taxon>
        <taxon>Pseudofrankia</taxon>
    </lineage>
</organism>
<comment type="catalytic activity">
    <reaction evidence="12">
        <text>heme b + 2 H(+) = protoporphyrin IX + Fe(2+)</text>
        <dbReference type="Rhea" id="RHEA:22584"/>
        <dbReference type="ChEBI" id="CHEBI:15378"/>
        <dbReference type="ChEBI" id="CHEBI:29033"/>
        <dbReference type="ChEBI" id="CHEBI:57306"/>
        <dbReference type="ChEBI" id="CHEBI:60344"/>
        <dbReference type="EC" id="4.98.1.1"/>
    </reaction>
    <physiologicalReaction direction="left-to-right" evidence="12">
        <dbReference type="Rhea" id="RHEA:22585"/>
    </physiologicalReaction>
</comment>
<dbReference type="InterPro" id="IPR048327">
    <property type="entry name" value="Dyp_perox_N"/>
</dbReference>
<name>E3J5W6_PSEI1</name>
<keyword evidence="18" id="KW-1185">Reference proteome</keyword>
<evidence type="ECO:0000256" key="14">
    <source>
        <dbReference type="SAM" id="MobiDB-lite"/>
    </source>
</evidence>
<evidence type="ECO:0000313" key="18">
    <source>
        <dbReference type="Proteomes" id="UP000002484"/>
    </source>
</evidence>
<keyword evidence="4 13" id="KW-0479">Metal-binding</keyword>
<evidence type="ECO:0000256" key="4">
    <source>
        <dbReference type="ARBA" id="ARBA00022723"/>
    </source>
</evidence>
<accession>E3J5W6</accession>
<evidence type="ECO:0000256" key="8">
    <source>
        <dbReference type="ARBA" id="ARBA00023239"/>
    </source>
</evidence>
<feature type="domain" description="Dyp-type peroxidase N-terminal" evidence="15">
    <location>
        <begin position="53"/>
        <end position="206"/>
    </location>
</feature>
<evidence type="ECO:0000256" key="11">
    <source>
        <dbReference type="ARBA" id="ARBA00033775"/>
    </source>
</evidence>
<dbReference type="PROSITE" id="PS51257">
    <property type="entry name" value="PROKAR_LIPOPROTEIN"/>
    <property type="match status" value="1"/>
</dbReference>
<dbReference type="eggNOG" id="COG2837">
    <property type="taxonomic scope" value="Bacteria"/>
</dbReference>
<keyword evidence="5" id="KW-0732">Signal</keyword>
<dbReference type="PROSITE" id="PS51404">
    <property type="entry name" value="DYP_PEROXIDASE"/>
    <property type="match status" value="1"/>
</dbReference>
<keyword evidence="6 13" id="KW-0560">Oxidoreductase</keyword>
<dbReference type="AlphaFoldDB" id="E3J5W6"/>
<evidence type="ECO:0000256" key="13">
    <source>
        <dbReference type="RuleBase" id="RU365017"/>
    </source>
</evidence>
<dbReference type="SUPFAM" id="SSF54909">
    <property type="entry name" value="Dimeric alpha+beta barrel"/>
    <property type="match status" value="1"/>
</dbReference>
<evidence type="ECO:0000256" key="6">
    <source>
        <dbReference type="ARBA" id="ARBA00023002"/>
    </source>
</evidence>
<comment type="subcellular location">
    <subcellularLocation>
        <location evidence="1">Cell envelope</location>
    </subcellularLocation>
</comment>
<dbReference type="EC" id="1.11.1.-" evidence="13"/>
<dbReference type="PROSITE" id="PS51318">
    <property type="entry name" value="TAT"/>
    <property type="match status" value="1"/>
</dbReference>
<evidence type="ECO:0000256" key="1">
    <source>
        <dbReference type="ARBA" id="ARBA00004196"/>
    </source>
</evidence>
<evidence type="ECO:0000256" key="7">
    <source>
        <dbReference type="ARBA" id="ARBA00023004"/>
    </source>
</evidence>